<keyword evidence="2" id="KW-1185">Reference proteome</keyword>
<protein>
    <submittedName>
        <fullName evidence="1">Uncharacterized protein</fullName>
    </submittedName>
</protein>
<dbReference type="InterPro" id="IPR051276">
    <property type="entry name" value="Saccharopine_DH-like_oxidrdct"/>
</dbReference>
<dbReference type="EMBL" id="SDOX01000151">
    <property type="protein sequence ID" value="TFJ80871.1"/>
    <property type="molecule type" value="Genomic_DNA"/>
</dbReference>
<dbReference type="AlphaFoldDB" id="A0A4D9CNY2"/>
<dbReference type="GO" id="GO:0005739">
    <property type="term" value="C:mitochondrion"/>
    <property type="evidence" value="ECO:0007669"/>
    <property type="project" value="TreeGrafter"/>
</dbReference>
<reference evidence="1 2" key="1">
    <citation type="submission" date="2019-01" db="EMBL/GenBank/DDBJ databases">
        <title>Nuclear Genome Assembly of the Microalgal Biofuel strain Nannochloropsis salina CCMP1776.</title>
        <authorList>
            <person name="Hovde B."/>
        </authorList>
    </citation>
    <scope>NUCLEOTIDE SEQUENCE [LARGE SCALE GENOMIC DNA]</scope>
    <source>
        <strain evidence="1 2">CCMP1776</strain>
    </source>
</reference>
<dbReference type="SUPFAM" id="SSF51735">
    <property type="entry name" value="NAD(P)-binding Rossmann-fold domains"/>
    <property type="match status" value="1"/>
</dbReference>
<dbReference type="OrthoDB" id="10268090at2759"/>
<dbReference type="PANTHER" id="PTHR12286">
    <property type="entry name" value="SACCHAROPINE DEHYDROGENASE-LIKE OXIDOREDUCTASE"/>
    <property type="match status" value="1"/>
</dbReference>
<evidence type="ECO:0000313" key="1">
    <source>
        <dbReference type="EMBL" id="TFJ80871.1"/>
    </source>
</evidence>
<dbReference type="PANTHER" id="PTHR12286:SF5">
    <property type="entry name" value="SACCHAROPINE DEHYDROGENASE-LIKE OXIDOREDUCTASE"/>
    <property type="match status" value="1"/>
</dbReference>
<accession>A0A4D9CNY2</accession>
<sequence length="179" mass="19113">MAPAPALATALPASQRPLSLLVYGATGFTGKYVCEYLAKTALASPSINWGIAGRNQGKLEALSHSLQKQGFSPPSLLLLADNQNPSSLEYAAAQTRLFLNCTGPYRFLGEEPLPSFPPVSLSPARALLAWRSSLPSSLQGGVYTPGAIFYEAPDALWQRLENAGLRFEILEDGFKAVSS</sequence>
<evidence type="ECO:0000313" key="2">
    <source>
        <dbReference type="Proteomes" id="UP000355283"/>
    </source>
</evidence>
<dbReference type="Proteomes" id="UP000355283">
    <property type="component" value="Unassembled WGS sequence"/>
</dbReference>
<dbReference type="GO" id="GO:0005811">
    <property type="term" value="C:lipid droplet"/>
    <property type="evidence" value="ECO:0007669"/>
    <property type="project" value="TreeGrafter"/>
</dbReference>
<proteinExistence type="predicted"/>
<gene>
    <name evidence="1" type="ORF">NSK_007798</name>
</gene>
<dbReference type="InterPro" id="IPR036291">
    <property type="entry name" value="NAD(P)-bd_dom_sf"/>
</dbReference>
<dbReference type="GO" id="GO:0005886">
    <property type="term" value="C:plasma membrane"/>
    <property type="evidence" value="ECO:0007669"/>
    <property type="project" value="TreeGrafter"/>
</dbReference>
<name>A0A4D9CNY2_9STRA</name>
<comment type="caution">
    <text evidence="1">The sequence shown here is derived from an EMBL/GenBank/DDBJ whole genome shotgun (WGS) entry which is preliminary data.</text>
</comment>
<dbReference type="GO" id="GO:0009247">
    <property type="term" value="P:glycolipid biosynthetic process"/>
    <property type="evidence" value="ECO:0007669"/>
    <property type="project" value="TreeGrafter"/>
</dbReference>
<organism evidence="1 2">
    <name type="scientific">Nannochloropsis salina CCMP1776</name>
    <dbReference type="NCBI Taxonomy" id="1027361"/>
    <lineage>
        <taxon>Eukaryota</taxon>
        <taxon>Sar</taxon>
        <taxon>Stramenopiles</taxon>
        <taxon>Ochrophyta</taxon>
        <taxon>Eustigmatophyceae</taxon>
        <taxon>Eustigmatales</taxon>
        <taxon>Monodopsidaceae</taxon>
        <taxon>Microchloropsis</taxon>
        <taxon>Microchloropsis salina</taxon>
    </lineage>
</organism>
<dbReference type="Gene3D" id="3.40.50.720">
    <property type="entry name" value="NAD(P)-binding Rossmann-like Domain"/>
    <property type="match status" value="1"/>
</dbReference>